<dbReference type="InterPro" id="IPR036844">
    <property type="entry name" value="Hint_dom_sf"/>
</dbReference>
<dbReference type="InterPro" id="IPR056823">
    <property type="entry name" value="TEN-like_YD-shell"/>
</dbReference>
<dbReference type="Gene3D" id="2.170.16.10">
    <property type="entry name" value="Hedgehog/Intein (Hint) domain"/>
    <property type="match status" value="1"/>
</dbReference>
<feature type="region of interest" description="Disordered" evidence="2">
    <location>
        <begin position="1575"/>
        <end position="1611"/>
    </location>
</feature>
<dbReference type="InterPro" id="IPR035901">
    <property type="entry name" value="GIY-YIG_endonuc_sf"/>
</dbReference>
<evidence type="ECO:0000313" key="6">
    <source>
        <dbReference type="EMBL" id="RZQ59536.1"/>
    </source>
</evidence>
<dbReference type="PANTHER" id="PTHR32305:SF17">
    <property type="entry name" value="TRNA NUCLEASE WAPA"/>
    <property type="match status" value="1"/>
</dbReference>
<keyword evidence="3" id="KW-0812">Transmembrane</keyword>
<evidence type="ECO:0000256" key="2">
    <source>
        <dbReference type="SAM" id="MobiDB-lite"/>
    </source>
</evidence>
<dbReference type="InterPro" id="IPR003587">
    <property type="entry name" value="Hint_dom_N"/>
</dbReference>
<gene>
    <name evidence="6" type="ORF">EWH70_33645</name>
</gene>
<reference evidence="6 7" key="1">
    <citation type="submission" date="2019-02" db="EMBL/GenBank/DDBJ databases">
        <title>Draft genome sequence of Amycolatopsis sp. 8-3EHSu isolated from roots of Suaeda maritima.</title>
        <authorList>
            <person name="Duangmal K."/>
            <person name="Chantavorakit T."/>
        </authorList>
    </citation>
    <scope>NUCLEOTIDE SEQUENCE [LARGE SCALE GENOMIC DNA]</scope>
    <source>
        <strain evidence="6 7">8-3EHSu</strain>
    </source>
</reference>
<dbReference type="Proteomes" id="UP000292003">
    <property type="component" value="Unassembled WGS sequence"/>
</dbReference>
<feature type="signal peptide" evidence="4">
    <location>
        <begin position="1"/>
        <end position="25"/>
    </location>
</feature>
<dbReference type="PANTHER" id="PTHR32305">
    <property type="match status" value="1"/>
</dbReference>
<dbReference type="OrthoDB" id="291011at2"/>
<dbReference type="RefSeq" id="WP_130479634.1">
    <property type="nucleotide sequence ID" value="NZ_SFCC01000023.1"/>
</dbReference>
<evidence type="ECO:0000313" key="7">
    <source>
        <dbReference type="Proteomes" id="UP000292003"/>
    </source>
</evidence>
<sequence length="2246" mass="246445">MTVRPVLRALALFVGVAVGTTTVVAAAQPPDPVYTNLPALRPERSVPGHDVPVAPLPPNPVDAVAVTDLPAPQWPVAASARVSLAAQARVSGERPGEGDYRPVGDLPVAIAVTTPTARTAGPGELEVRTFDQGLASRAGVDGVLVSVADTIGASGAGVSVRVNYSKFAHAYGGDYGARLRVLRMPTCVLTSPEKPECREGEPVRTDNRTPKRDVTADVTVPAGPDAAVLAVAAAPSGAGGSFQATDLSPAGSWSAGSSSGDFVYSVPLRVPPPAAGTAPKLGLGYSSGNVDGRTSATNNQASIVGDGWDLSTGGFIERQYKSCSEDLHGNQGSRKTGDLCWATDNATLSLNGVSSELVKDAKTGAWRPKHDDGSRIERLFGAVNGDNDGEYWKITGSDGTQYFMGLNRLPGWRDGNPLTNSAYTVPVFGNHANEPCNKAAFGDSWCDQAYRWNLDYVVDPNGNATTYTYEPEFNFYGRDESGSKQTRYISGGSVRKIEYGLRANALFAPAPARVWFDTVERCLPKPGFACNPEQLNKDTAKSWPDVPFDVICKQGEKCDNKNSPAFFTRKRLVKVLTQLRRDDVTGAAQWRDVDSWVLRHQFPHIEGDGLAPALWLAGITRHGHVGGNASLPEMTFRGRAMPNRVDTNSDNRPPITRHRIEGVVSESGGITEVKYSDPQCAKGGPMPANAEHNTMRCYPSWWVPESGYERELGWFHKYRVDAVTQDGRTAGPSLQKTYYEYSDQAAWHFDDAEFTEMKYRTWSQWRGYELVRTIVGEPGTTQSVTEERFLRGMDGDRLPNNGKRSVQVTNSEGGKVTDSEQLAGYVWESLQYQGGKLVSASVKNPWIRGPTATNGDDKAYMTNTADVRGRTLLGDGTWRRTQVTNSFDDHGNTTQIEDLGDIGKQGDEKCARTTYAYNTNAWILTRPSTVRTIGQPCAAFPGQAEHLISDVRTSYDDLPHGAPPVEGNPTLTERWTGSKYEVSQRTSYDDLGRTTKITNIENHEVSTSYAPGPEFPTRTVTKTNPLGHPSVTTLEPAWGQALSEVGISGERADLDYDPLGRVIRMWKPGRSKADGQSPNGEVDYDYRIDAPTVVTTRSLRDDGRYNTSYTLYDGLLRERQNQIPAVSGGRIVSDFFFDTRGLQHKVNGAYYNQDEPSKAVLGVLDNAVPNQTVTEFDALQRETAVIYRKLGAEQWRTSSSYAGDRTTVVPPAGGTTTTVIKDVQGRIVERRQHHTADATSAFDTTRYVFNSRGLQESMTGPDGAQWRYDYDELGRKKADHDPDTGTSTYTYDSLDRVQTKTDARGQVLRTEYDPLGRKVAEYERKAPDQSEAKTASWAYDTLKKGLLDSSTRWIGDKPYIKKIDGYDDALRPIGSSVVIPDTEQGLQGTYKFGSSYDPHTGAVLSETHPGAGGLPGEIVQHRYNSLGLPTSTFGIGTYVSNHLYTKYGESQRLTMGTGAKTITTSTFYEEGTRRLESVDVQRNTTQNAYLAKRAYTYDPAGNITKIADTPPDSINDVQCFDYDHLQRMTEAFTPANGDCTKEPTVAGLGGPAPFWKEYKYDKGGNRTQEIDHSAKGDTTHTYQYGGPDGSQPHTLRSVTQAGPNGTAKDEYGYDPAGNMTSRNVAGSPQKLDWDSSGRNTKVTEHDGRTSDYLYDADGNRLIKRAGHVTTLYLGAMELRLNTATKQVTGSRYYKHGNATVAVRTSGMQAGVSYLLGDHQGTAGISVNAETLEAHSRRQDPFGNPRGEQPSTWPDDKGFVGGTNDETGLTHLGAREYDPKTGRFISADPVLDQDDPQQMNGYAYANNAPATNSDPSGLYWKTISVEKRVKKTVFLWSLFIIGLFVPIMMLVAFSYWVVQVYVYRIWIEPPFKYLKKRVTDEDAAREAGLSQAEYEAAKAAAADKRSWVQVAIEHGGEIIQEVIGAEDVINDCFKNFNLFKCGVAVASALPWGKLIFKGGKIVGKIIEAFEKTFDWIRRRDRAQEQLRSVELARERLQARQRADEGRSALSCENSFIAGTLVTLGDGTRRPIEEVKLDDQVLAIEPNTGDRVPQKVVAIIRGEGNKRLTEISVSSVQDEHPPSRLTATSDHTFWVDGLRKWVPASSLRPGDRLRTEQGANVQVLGLRTWEDFQRVYNLTVNVNHNYFVAASTASSGILNHNCDNDQGVYAFHHIGKGKTYVGQTNDFKTRLRTHAREGRRTSGGHVICVHVCGDRIDREAAEADLIEHLGGIGNLANEIESPGKRRRQ</sequence>
<feature type="compositionally biased region" description="Basic and acidic residues" evidence="2">
    <location>
        <begin position="1631"/>
        <end position="1644"/>
    </location>
</feature>
<dbReference type="Pfam" id="PF07591">
    <property type="entry name" value="PT-HINT"/>
    <property type="match status" value="1"/>
</dbReference>
<keyword evidence="7" id="KW-1185">Reference proteome</keyword>
<feature type="region of interest" description="Disordered" evidence="2">
    <location>
        <begin position="192"/>
        <end position="211"/>
    </location>
</feature>
<dbReference type="Pfam" id="PF01541">
    <property type="entry name" value="GIY-YIG"/>
    <property type="match status" value="1"/>
</dbReference>
<keyword evidence="3" id="KW-0472">Membrane</keyword>
<evidence type="ECO:0000256" key="1">
    <source>
        <dbReference type="ARBA" id="ARBA00022737"/>
    </source>
</evidence>
<dbReference type="PROSITE" id="PS50818">
    <property type="entry name" value="INTEIN_C_TER"/>
    <property type="match status" value="1"/>
</dbReference>
<dbReference type="NCBIfam" id="TIGR03696">
    <property type="entry name" value="Rhs_assc_core"/>
    <property type="match status" value="1"/>
</dbReference>
<protein>
    <submittedName>
        <fullName evidence="6">Type IV secretion protein Rhs</fullName>
    </submittedName>
</protein>
<feature type="compositionally biased region" description="Basic and acidic residues" evidence="2">
    <location>
        <begin position="193"/>
        <end position="211"/>
    </location>
</feature>
<feature type="chain" id="PRO_5039631998" evidence="4">
    <location>
        <begin position="26"/>
        <end position="2246"/>
    </location>
</feature>
<dbReference type="InterPro" id="IPR000305">
    <property type="entry name" value="GIY-YIG_endonuc"/>
</dbReference>
<dbReference type="InterPro" id="IPR022385">
    <property type="entry name" value="Rhs_assc_core"/>
</dbReference>
<dbReference type="NCBIfam" id="TIGR01643">
    <property type="entry name" value="YD_repeat_2x"/>
    <property type="match status" value="2"/>
</dbReference>
<keyword evidence="1" id="KW-0677">Repeat</keyword>
<feature type="domain" description="Hint" evidence="5">
    <location>
        <begin position="2011"/>
        <end position="2115"/>
    </location>
</feature>
<dbReference type="EMBL" id="SFCC01000023">
    <property type="protein sequence ID" value="RZQ59536.1"/>
    <property type="molecule type" value="Genomic_DNA"/>
</dbReference>
<dbReference type="InterPro" id="IPR006530">
    <property type="entry name" value="YD"/>
</dbReference>
<feature type="region of interest" description="Disordered" evidence="2">
    <location>
        <begin position="1623"/>
        <end position="1644"/>
    </location>
</feature>
<dbReference type="InterPro" id="IPR030934">
    <property type="entry name" value="Intein_C"/>
</dbReference>
<feature type="region of interest" description="Disordered" evidence="2">
    <location>
        <begin position="1732"/>
        <end position="1759"/>
    </location>
</feature>
<organism evidence="6 7">
    <name type="scientific">Amycolatopsis suaedae</name>
    <dbReference type="NCBI Taxonomy" id="2510978"/>
    <lineage>
        <taxon>Bacteria</taxon>
        <taxon>Bacillati</taxon>
        <taxon>Actinomycetota</taxon>
        <taxon>Actinomycetes</taxon>
        <taxon>Pseudonocardiales</taxon>
        <taxon>Pseudonocardiaceae</taxon>
        <taxon>Amycolatopsis</taxon>
    </lineage>
</organism>
<feature type="transmembrane region" description="Helical" evidence="3">
    <location>
        <begin position="1832"/>
        <end position="1857"/>
    </location>
</feature>
<comment type="caution">
    <text evidence="6">The sequence shown here is derived from an EMBL/GenBank/DDBJ whole genome shotgun (WGS) entry which is preliminary data.</text>
</comment>
<feature type="compositionally biased region" description="Polar residues" evidence="2">
    <location>
        <begin position="1591"/>
        <end position="1603"/>
    </location>
</feature>
<evidence type="ECO:0000259" key="5">
    <source>
        <dbReference type="SMART" id="SM00306"/>
    </source>
</evidence>
<dbReference type="NCBIfam" id="TIGR01443">
    <property type="entry name" value="intein_Cterm"/>
    <property type="match status" value="1"/>
</dbReference>
<evidence type="ECO:0000256" key="4">
    <source>
        <dbReference type="SAM" id="SignalP"/>
    </source>
</evidence>
<proteinExistence type="predicted"/>
<keyword evidence="3" id="KW-1133">Transmembrane helix</keyword>
<evidence type="ECO:0000256" key="3">
    <source>
        <dbReference type="SAM" id="Phobius"/>
    </source>
</evidence>
<name>A0A4Q7IZK6_9PSEU</name>
<dbReference type="Pfam" id="PF25023">
    <property type="entry name" value="TEN_YD-shell"/>
    <property type="match status" value="1"/>
</dbReference>
<dbReference type="SMART" id="SM00306">
    <property type="entry name" value="HintN"/>
    <property type="match status" value="1"/>
</dbReference>
<dbReference type="SUPFAM" id="SSF82771">
    <property type="entry name" value="GIY-YIG endonuclease"/>
    <property type="match status" value="1"/>
</dbReference>
<dbReference type="InterPro" id="IPR050708">
    <property type="entry name" value="T6SS_VgrG/RHS"/>
</dbReference>
<dbReference type="Gene3D" id="2.180.10.10">
    <property type="entry name" value="RHS repeat-associated core"/>
    <property type="match status" value="2"/>
</dbReference>
<dbReference type="CDD" id="cd00081">
    <property type="entry name" value="Hint"/>
    <property type="match status" value="1"/>
</dbReference>
<accession>A0A4Q7IZK6</accession>
<dbReference type="SUPFAM" id="SSF51294">
    <property type="entry name" value="Hedgehog/intein (Hint) domain"/>
    <property type="match status" value="1"/>
</dbReference>
<dbReference type="CDD" id="cd00719">
    <property type="entry name" value="GIY-YIG_SF"/>
    <property type="match status" value="1"/>
</dbReference>
<keyword evidence="4" id="KW-0732">Signal</keyword>